<dbReference type="OrthoDB" id="9770036at2"/>
<dbReference type="GO" id="GO:0005886">
    <property type="term" value="C:plasma membrane"/>
    <property type="evidence" value="ECO:0007669"/>
    <property type="project" value="UniProtKB-SubCell"/>
</dbReference>
<dbReference type="eggNOG" id="COG0577">
    <property type="taxonomic scope" value="Bacteria"/>
</dbReference>
<evidence type="ECO:0000259" key="9">
    <source>
        <dbReference type="Pfam" id="PF12704"/>
    </source>
</evidence>
<dbReference type="RefSeq" id="WP_025022180.1">
    <property type="nucleotide sequence ID" value="NZ_AZGD01000023.1"/>
</dbReference>
<evidence type="ECO:0000256" key="4">
    <source>
        <dbReference type="ARBA" id="ARBA00022989"/>
    </source>
</evidence>
<dbReference type="GO" id="GO:0022857">
    <property type="term" value="F:transmembrane transporter activity"/>
    <property type="evidence" value="ECO:0007669"/>
    <property type="project" value="TreeGrafter"/>
</dbReference>
<protein>
    <submittedName>
        <fullName evidence="10">ABC superfamily ATP binding cassette transporter, membrane protein</fullName>
    </submittedName>
</protein>
<accession>A0A0R1WQS6</accession>
<evidence type="ECO:0000313" key="10">
    <source>
        <dbReference type="EMBL" id="KRM19969.1"/>
    </source>
</evidence>
<keyword evidence="5 7" id="KW-0472">Membrane</keyword>
<dbReference type="PANTHER" id="PTHR30572:SF4">
    <property type="entry name" value="ABC TRANSPORTER PERMEASE YTRF"/>
    <property type="match status" value="1"/>
</dbReference>
<dbReference type="InterPro" id="IPR025857">
    <property type="entry name" value="MacB_PCD"/>
</dbReference>
<keyword evidence="2" id="KW-1003">Cell membrane</keyword>
<dbReference type="Pfam" id="PF12704">
    <property type="entry name" value="MacB_PCD"/>
    <property type="match status" value="1"/>
</dbReference>
<proteinExistence type="inferred from homology"/>
<feature type="domain" description="MacB-like periplasmic core" evidence="9">
    <location>
        <begin position="21"/>
        <end position="244"/>
    </location>
</feature>
<dbReference type="EMBL" id="AZGD01000023">
    <property type="protein sequence ID" value="KRM19969.1"/>
    <property type="molecule type" value="Genomic_DNA"/>
</dbReference>
<dbReference type="Pfam" id="PF02687">
    <property type="entry name" value="FtsX"/>
    <property type="match status" value="1"/>
</dbReference>
<evidence type="ECO:0000256" key="2">
    <source>
        <dbReference type="ARBA" id="ARBA00022475"/>
    </source>
</evidence>
<dbReference type="PANTHER" id="PTHR30572">
    <property type="entry name" value="MEMBRANE COMPONENT OF TRANSPORTER-RELATED"/>
    <property type="match status" value="1"/>
</dbReference>
<dbReference type="InterPro" id="IPR050250">
    <property type="entry name" value="Macrolide_Exporter_MacB"/>
</dbReference>
<name>A0A0R1WQS6_9LACO</name>
<feature type="transmembrane region" description="Helical" evidence="7">
    <location>
        <begin position="273"/>
        <end position="297"/>
    </location>
</feature>
<evidence type="ECO:0000313" key="11">
    <source>
        <dbReference type="Proteomes" id="UP000051054"/>
    </source>
</evidence>
<evidence type="ECO:0000256" key="6">
    <source>
        <dbReference type="ARBA" id="ARBA00038076"/>
    </source>
</evidence>
<organism evidence="10 11">
    <name type="scientific">Ligilactobacillus hayakitensis DSM 18933 = JCM 14209</name>
    <dbReference type="NCBI Taxonomy" id="1423755"/>
    <lineage>
        <taxon>Bacteria</taxon>
        <taxon>Bacillati</taxon>
        <taxon>Bacillota</taxon>
        <taxon>Bacilli</taxon>
        <taxon>Lactobacillales</taxon>
        <taxon>Lactobacillaceae</taxon>
        <taxon>Ligilactobacillus</taxon>
    </lineage>
</organism>
<dbReference type="STRING" id="1423755.FC40_GL001219"/>
<keyword evidence="11" id="KW-1185">Reference proteome</keyword>
<evidence type="ECO:0000259" key="8">
    <source>
        <dbReference type="Pfam" id="PF02687"/>
    </source>
</evidence>
<keyword evidence="4 7" id="KW-1133">Transmembrane helix</keyword>
<dbReference type="InterPro" id="IPR003838">
    <property type="entry name" value="ABC3_permease_C"/>
</dbReference>
<feature type="transmembrane region" description="Helical" evidence="7">
    <location>
        <begin position="21"/>
        <end position="42"/>
    </location>
</feature>
<keyword evidence="3 7" id="KW-0812">Transmembrane</keyword>
<feature type="transmembrane region" description="Helical" evidence="7">
    <location>
        <begin position="328"/>
        <end position="354"/>
    </location>
</feature>
<dbReference type="Proteomes" id="UP000051054">
    <property type="component" value="Unassembled WGS sequence"/>
</dbReference>
<gene>
    <name evidence="10" type="ORF">FC40_GL001219</name>
</gene>
<feature type="domain" description="ABC3 transporter permease C-terminal" evidence="8">
    <location>
        <begin position="283"/>
        <end position="403"/>
    </location>
</feature>
<reference evidence="10 11" key="1">
    <citation type="journal article" date="2015" name="Genome Announc.">
        <title>Expanding the biotechnology potential of lactobacilli through comparative genomics of 213 strains and associated genera.</title>
        <authorList>
            <person name="Sun Z."/>
            <person name="Harris H.M."/>
            <person name="McCann A."/>
            <person name="Guo C."/>
            <person name="Argimon S."/>
            <person name="Zhang W."/>
            <person name="Yang X."/>
            <person name="Jeffery I.B."/>
            <person name="Cooney J.C."/>
            <person name="Kagawa T.F."/>
            <person name="Liu W."/>
            <person name="Song Y."/>
            <person name="Salvetti E."/>
            <person name="Wrobel A."/>
            <person name="Rasinkangas P."/>
            <person name="Parkhill J."/>
            <person name="Rea M.C."/>
            <person name="O'Sullivan O."/>
            <person name="Ritari J."/>
            <person name="Douillard F.P."/>
            <person name="Paul Ross R."/>
            <person name="Yang R."/>
            <person name="Briner A.E."/>
            <person name="Felis G.E."/>
            <person name="de Vos W.M."/>
            <person name="Barrangou R."/>
            <person name="Klaenhammer T.R."/>
            <person name="Caufield P.W."/>
            <person name="Cui Y."/>
            <person name="Zhang H."/>
            <person name="O'Toole P.W."/>
        </authorList>
    </citation>
    <scope>NUCLEOTIDE SEQUENCE [LARGE SCALE GENOMIC DNA]</scope>
    <source>
        <strain evidence="10 11">DSM 18933</strain>
    </source>
</reference>
<comment type="subcellular location">
    <subcellularLocation>
        <location evidence="1">Cell membrane</location>
        <topology evidence="1">Multi-pass membrane protein</topology>
    </subcellularLocation>
</comment>
<dbReference type="PATRIC" id="fig|1423755.3.peg.1290"/>
<evidence type="ECO:0000256" key="3">
    <source>
        <dbReference type="ARBA" id="ARBA00022692"/>
    </source>
</evidence>
<evidence type="ECO:0000256" key="5">
    <source>
        <dbReference type="ARBA" id="ARBA00023136"/>
    </source>
</evidence>
<evidence type="ECO:0000256" key="1">
    <source>
        <dbReference type="ARBA" id="ARBA00004651"/>
    </source>
</evidence>
<evidence type="ECO:0000256" key="7">
    <source>
        <dbReference type="SAM" id="Phobius"/>
    </source>
</evidence>
<sequence length="409" mass="43994">MLVSELIKSAFQAISTNKKRSFLTILGIAIGIAAVITILGIGDGVSQTMRKNLGNNATKKTQTTEIDYTPDDISSATHGFTADDLTNIQQKFPEVRKIKIYHVSHNITTHGSVGLNDGTYSVTLLKKATSEMKVIAGKNLSQSQLDAANKVALIKESIAKKNYGTIQNALGTTVNIEDKTYTVVGVYKNHGMYTNLGDVNKYSADILVPKKGYYTAESKKTGDVINMKILTNANPSKVSKKIEKYLKKNGTAKNQGVYQYYDTEKALKQFSTVINIITALISFVAGISLFIAGIGVMNMMYISVSERTQEIGIRLAVGATPQNIMTQFLLEAVSLTVIGGLIGFISGAGLAHLIAPLLSSQVGNGVHIKAHISMNAFVLAFGVSTLIGIIFGILPAKQAANKNLIDILR</sequence>
<dbReference type="AlphaFoldDB" id="A0A0R1WQS6"/>
<comment type="caution">
    <text evidence="10">The sequence shown here is derived from an EMBL/GenBank/DDBJ whole genome shotgun (WGS) entry which is preliminary data.</text>
</comment>
<comment type="similarity">
    <text evidence="6">Belongs to the ABC-4 integral membrane protein family.</text>
</comment>
<feature type="transmembrane region" description="Helical" evidence="7">
    <location>
        <begin position="374"/>
        <end position="394"/>
    </location>
</feature>